<proteinExistence type="inferred from homology"/>
<organism evidence="11">
    <name type="scientific">Strongyloides ratti</name>
    <name type="common">Parasitic roundworm</name>
    <dbReference type="NCBI Taxonomy" id="34506"/>
    <lineage>
        <taxon>Eukaryota</taxon>
        <taxon>Metazoa</taxon>
        <taxon>Ecdysozoa</taxon>
        <taxon>Nematoda</taxon>
        <taxon>Chromadorea</taxon>
        <taxon>Rhabditida</taxon>
        <taxon>Tylenchina</taxon>
        <taxon>Panagrolaimomorpha</taxon>
        <taxon>Strongyloidoidea</taxon>
        <taxon>Strongyloididae</taxon>
        <taxon>Strongyloides</taxon>
    </lineage>
</organism>
<accession>A0A090L439</accession>
<dbReference type="EMBL" id="LN609528">
    <property type="protein sequence ID" value="CEF64492.1"/>
    <property type="molecule type" value="Genomic_DNA"/>
</dbReference>
<evidence type="ECO:0000256" key="6">
    <source>
        <dbReference type="ARBA" id="ARBA00022989"/>
    </source>
</evidence>
<dbReference type="AlphaFoldDB" id="A0A090L439"/>
<dbReference type="GO" id="GO:0015075">
    <property type="term" value="F:monoatomic ion transmembrane transporter activity"/>
    <property type="evidence" value="ECO:0007669"/>
    <property type="project" value="InterPro"/>
</dbReference>
<feature type="transmembrane region" description="Helical" evidence="10">
    <location>
        <begin position="287"/>
        <end position="306"/>
    </location>
</feature>
<sequence>MPIITKFLTDSQGDLKLNQLSTPIDITQPRFDQSTFDGRLKRFFGIINPFFLLFSNSYLDKCKKTVKDYKEGIFDPNMTVDELWTAKRHYDSAYHPETGEKTFVLGRMSAQAPCNAIIKGGMLTFYKNPYAVFFWHYINQAHGAMLNYCNRSGKAGSGDNARLLTAFGCATTVGVGTALTLNKVVGSMKLPPLINRFVPFIASSLAMSTNIPIMRQREFIEGIAVKDENDVIVGRSTIAARWAVATVALCRILMAAPYMLLSPIIIDRFSKTNFYNSRKWISGPFQCFLTFVILSFSAPIGCSIFPQKGSIDVSALEPELQEKISKMSKPPSVVYYNKGL</sequence>
<dbReference type="GO" id="GO:0140300">
    <property type="term" value="P:serine import into mitochondrion"/>
    <property type="evidence" value="ECO:0007669"/>
    <property type="project" value="TreeGrafter"/>
</dbReference>
<evidence type="ECO:0000256" key="5">
    <source>
        <dbReference type="ARBA" id="ARBA00022970"/>
    </source>
</evidence>
<evidence type="ECO:0000256" key="4">
    <source>
        <dbReference type="ARBA" id="ARBA00022692"/>
    </source>
</evidence>
<evidence type="ECO:0000256" key="7">
    <source>
        <dbReference type="ARBA" id="ARBA00023128"/>
    </source>
</evidence>
<dbReference type="InterPro" id="IPR004686">
    <property type="entry name" value="Mtc"/>
</dbReference>
<comment type="catalytic activity">
    <reaction evidence="9">
        <text>L-serine(in) = L-serine(out)</text>
        <dbReference type="Rhea" id="RHEA:35031"/>
        <dbReference type="ChEBI" id="CHEBI:33384"/>
    </reaction>
</comment>
<evidence type="ECO:0000256" key="10">
    <source>
        <dbReference type="RuleBase" id="RU362000"/>
    </source>
</evidence>
<dbReference type="PANTHER" id="PTHR11153:SF20">
    <property type="entry name" value="SIDEROFLEXIN-3"/>
    <property type="match status" value="1"/>
</dbReference>
<dbReference type="PANTHER" id="PTHR11153">
    <property type="entry name" value="SIDEROFLEXIN"/>
    <property type="match status" value="1"/>
</dbReference>
<dbReference type="WBParaSite" id="SRAE_1000274600.1">
    <property type="protein sequence ID" value="SRAE_1000274600.1"/>
    <property type="gene ID" value="WBGene00259362"/>
</dbReference>
<evidence type="ECO:0000313" key="12">
    <source>
        <dbReference type="Proteomes" id="UP000035682"/>
    </source>
</evidence>
<evidence type="ECO:0000313" key="11">
    <source>
        <dbReference type="EMBL" id="CEF64492.1"/>
    </source>
</evidence>
<dbReference type="RefSeq" id="XP_024503693.1">
    <property type="nucleotide sequence ID" value="XM_024649858.1"/>
</dbReference>
<dbReference type="CTD" id="36376857"/>
<dbReference type="OrthoDB" id="6608471at2759"/>
<evidence type="ECO:0000313" key="13">
    <source>
        <dbReference type="WBParaSite" id="SRAE_1000274600.1"/>
    </source>
</evidence>
<comment type="subcellular location">
    <subcellularLocation>
        <location evidence="1 10">Mitochondrion membrane</location>
        <topology evidence="1 10">Multi-pass membrane protein</topology>
    </subcellularLocation>
</comment>
<evidence type="ECO:0000313" key="14">
    <source>
        <dbReference type="WormBase" id="SRAE_1000274600"/>
    </source>
</evidence>
<dbReference type="GO" id="GO:0005743">
    <property type="term" value="C:mitochondrial inner membrane"/>
    <property type="evidence" value="ECO:0007669"/>
    <property type="project" value="TreeGrafter"/>
</dbReference>
<comment type="similarity">
    <text evidence="2 10">Belongs to the sideroflexin family.</text>
</comment>
<reference evidence="13" key="2">
    <citation type="submission" date="2020-12" db="UniProtKB">
        <authorList>
            <consortium name="WormBaseParasite"/>
        </authorList>
    </citation>
    <scope>IDENTIFICATION</scope>
</reference>
<keyword evidence="7 10" id="KW-0496">Mitochondrion</keyword>
<keyword evidence="3" id="KW-0813">Transport</keyword>
<dbReference type="WormBase" id="SRAE_1000274600">
    <property type="protein sequence ID" value="SRP08080"/>
    <property type="gene ID" value="WBGene00259362"/>
</dbReference>
<keyword evidence="12" id="KW-1185">Reference proteome</keyword>
<evidence type="ECO:0000256" key="3">
    <source>
        <dbReference type="ARBA" id="ARBA00022448"/>
    </source>
</evidence>
<dbReference type="Proteomes" id="UP000035682">
    <property type="component" value="Unplaced"/>
</dbReference>
<dbReference type="GeneID" id="36376857"/>
<keyword evidence="4 10" id="KW-0812">Transmembrane</keyword>
<name>A0A090L439_STRRB</name>
<keyword evidence="6 10" id="KW-1133">Transmembrane helix</keyword>
<evidence type="ECO:0000256" key="8">
    <source>
        <dbReference type="ARBA" id="ARBA00023136"/>
    </source>
</evidence>
<dbReference type="STRING" id="34506.A0A090L439"/>
<protein>
    <recommendedName>
        <fullName evidence="10">Sidoreflexin</fullName>
    </recommendedName>
</protein>
<dbReference type="Pfam" id="PF03820">
    <property type="entry name" value="SFXNs"/>
    <property type="match status" value="1"/>
</dbReference>
<dbReference type="NCBIfam" id="TIGR00798">
    <property type="entry name" value="mtc"/>
    <property type="match status" value="1"/>
</dbReference>
<keyword evidence="5" id="KW-0029">Amino-acid transport</keyword>
<comment type="caution">
    <text evidence="10">Lacks conserved residue(s) required for the propagation of feature annotation.</text>
</comment>
<evidence type="ECO:0000256" key="2">
    <source>
        <dbReference type="ARBA" id="ARBA00005974"/>
    </source>
</evidence>
<evidence type="ECO:0000256" key="9">
    <source>
        <dbReference type="ARBA" id="ARBA00036416"/>
    </source>
</evidence>
<feature type="transmembrane region" description="Helical" evidence="10">
    <location>
        <begin position="242"/>
        <end position="266"/>
    </location>
</feature>
<keyword evidence="8 10" id="KW-0472">Membrane</keyword>
<gene>
    <name evidence="11 13 14" type="ORF">SRAE_1000274600</name>
</gene>
<reference evidence="11 12" key="1">
    <citation type="submission" date="2014-09" db="EMBL/GenBank/DDBJ databases">
        <authorList>
            <person name="Martin A.A."/>
        </authorList>
    </citation>
    <scope>NUCLEOTIDE SEQUENCE</scope>
    <source>
        <strain evidence="12">ED321</strain>
        <strain evidence="11">ED321 Heterogonic</strain>
    </source>
</reference>
<evidence type="ECO:0000256" key="1">
    <source>
        <dbReference type="ARBA" id="ARBA00004225"/>
    </source>
</evidence>